<keyword evidence="2" id="KW-0812">Transmembrane</keyword>
<evidence type="ECO:0000256" key="2">
    <source>
        <dbReference type="SAM" id="Phobius"/>
    </source>
</evidence>
<evidence type="ECO:0000313" key="4">
    <source>
        <dbReference type="Proteomes" id="UP001401887"/>
    </source>
</evidence>
<comment type="caution">
    <text evidence="3">The sequence shown here is derived from an EMBL/GenBank/DDBJ whole genome shotgun (WGS) entry which is preliminary data.</text>
</comment>
<feature type="region of interest" description="Disordered" evidence="1">
    <location>
        <begin position="73"/>
        <end position="116"/>
    </location>
</feature>
<feature type="compositionally biased region" description="Low complexity" evidence="1">
    <location>
        <begin position="101"/>
        <end position="110"/>
    </location>
</feature>
<keyword evidence="2" id="KW-0472">Membrane</keyword>
<protein>
    <submittedName>
        <fullName evidence="3">Uncharacterized protein</fullName>
    </submittedName>
</protein>
<proteinExistence type="predicted"/>
<dbReference type="EMBL" id="BAABRP010000002">
    <property type="protein sequence ID" value="GAA5512531.1"/>
    <property type="molecule type" value="Genomic_DNA"/>
</dbReference>
<dbReference type="Proteomes" id="UP001401887">
    <property type="component" value="Unassembled WGS sequence"/>
</dbReference>
<feature type="compositionally biased region" description="Polar residues" evidence="1">
    <location>
        <begin position="78"/>
        <end position="87"/>
    </location>
</feature>
<evidence type="ECO:0000313" key="3">
    <source>
        <dbReference type="EMBL" id="GAA5512531.1"/>
    </source>
</evidence>
<name>A0ABP9W635_9DEIO</name>
<accession>A0ABP9W635</accession>
<feature type="transmembrane region" description="Helical" evidence="2">
    <location>
        <begin position="33"/>
        <end position="55"/>
    </location>
</feature>
<sequence>MKRRRFYPTDVFLLACVVLAVLAAYAGGALGYLIALVTVGVGLIVSLLQRILVAVHRPDVALDRVGVARGLSKPEATLQDSPGSAQVTAHRDSTQMGGGAAAAMRGAAQRDGQVRG</sequence>
<reference evidence="3 4" key="1">
    <citation type="submission" date="2024-02" db="EMBL/GenBank/DDBJ databases">
        <title>Deinococcus carri NBRC 110142.</title>
        <authorList>
            <person name="Ichikawa N."/>
            <person name="Katano-Makiyama Y."/>
            <person name="Hidaka K."/>
        </authorList>
    </citation>
    <scope>NUCLEOTIDE SEQUENCE [LARGE SCALE GENOMIC DNA]</scope>
    <source>
        <strain evidence="3 4">NBRC 110142</strain>
    </source>
</reference>
<gene>
    <name evidence="3" type="ORF">Dcar01_01245</name>
</gene>
<keyword evidence="4" id="KW-1185">Reference proteome</keyword>
<keyword evidence="2" id="KW-1133">Transmembrane helix</keyword>
<evidence type="ECO:0000256" key="1">
    <source>
        <dbReference type="SAM" id="MobiDB-lite"/>
    </source>
</evidence>
<organism evidence="3 4">
    <name type="scientific">Deinococcus carri</name>
    <dbReference type="NCBI Taxonomy" id="1211323"/>
    <lineage>
        <taxon>Bacteria</taxon>
        <taxon>Thermotogati</taxon>
        <taxon>Deinococcota</taxon>
        <taxon>Deinococci</taxon>
        <taxon>Deinococcales</taxon>
        <taxon>Deinococcaceae</taxon>
        <taxon>Deinococcus</taxon>
    </lineage>
</organism>